<evidence type="ECO:0000256" key="9">
    <source>
        <dbReference type="ARBA" id="ARBA00023136"/>
    </source>
</evidence>
<keyword evidence="11" id="KW-0479">Metal-binding</keyword>
<comment type="subcellular location">
    <subcellularLocation>
        <location evidence="1 12">Mitochondrion inner membrane</location>
        <topology evidence="1 12">Multi-pass membrane protein</topology>
    </subcellularLocation>
</comment>
<dbReference type="PANTHER" id="PTHR13337:SF2">
    <property type="entry name" value="SUCCINATE DEHYDROGENASE [UBIQUINONE] CYTOCHROME B SMALL SUBUNIT, MITOCHONDRIAL"/>
    <property type="match status" value="1"/>
</dbReference>
<comment type="caution">
    <text evidence="13">The sequence shown here is derived from an EMBL/GenBank/DDBJ whole genome shotgun (WGS) entry which is preliminary data.</text>
</comment>
<dbReference type="GO" id="GO:0006099">
    <property type="term" value="P:tricarboxylic acid cycle"/>
    <property type="evidence" value="ECO:0007669"/>
    <property type="project" value="TreeGrafter"/>
</dbReference>
<evidence type="ECO:0000313" key="13">
    <source>
        <dbReference type="EMBL" id="TMW58002.1"/>
    </source>
</evidence>
<keyword evidence="3" id="KW-0813">Transport</keyword>
<reference evidence="13" key="1">
    <citation type="submission" date="2019-03" db="EMBL/GenBank/DDBJ databases">
        <title>Long read genome sequence of the mycoparasitic Pythium oligandrum ATCC 38472 isolated from sugarbeet rhizosphere.</title>
        <authorList>
            <person name="Gaulin E."/>
        </authorList>
    </citation>
    <scope>NUCLEOTIDE SEQUENCE</scope>
    <source>
        <strain evidence="13">ATCC 38472_TT</strain>
    </source>
</reference>
<dbReference type="Gene3D" id="1.20.1300.10">
    <property type="entry name" value="Fumarate reductase/succinate dehydrogenase, transmembrane subunit"/>
    <property type="match status" value="1"/>
</dbReference>
<feature type="binding site" description="axial binding residue" evidence="11">
    <location>
        <position position="93"/>
    </location>
    <ligand>
        <name>heme b</name>
        <dbReference type="ChEBI" id="CHEBI:60344"/>
        <note>ligand shared with SDHC</note>
    </ligand>
    <ligandPart>
        <name>Fe</name>
        <dbReference type="ChEBI" id="CHEBI:18248"/>
    </ligandPart>
</feature>
<dbReference type="InterPro" id="IPR007992">
    <property type="entry name" value="CybS"/>
</dbReference>
<keyword evidence="5 12" id="KW-0999">Mitochondrion inner membrane</keyword>
<dbReference type="GO" id="GO:0020037">
    <property type="term" value="F:heme binding"/>
    <property type="evidence" value="ECO:0007669"/>
    <property type="project" value="TreeGrafter"/>
</dbReference>
<evidence type="ECO:0000256" key="8">
    <source>
        <dbReference type="ARBA" id="ARBA00023128"/>
    </source>
</evidence>
<evidence type="ECO:0000256" key="12">
    <source>
        <dbReference type="RuleBase" id="RU364031"/>
    </source>
</evidence>
<dbReference type="AlphaFoldDB" id="A0A8K1C8N9"/>
<evidence type="ECO:0000256" key="11">
    <source>
        <dbReference type="PIRSR" id="PIRSR607992-2"/>
    </source>
</evidence>
<comment type="caution">
    <text evidence="12">Lacks conserved residue(s) required for the propagation of feature annotation.</text>
</comment>
<organism evidence="13 14">
    <name type="scientific">Pythium oligandrum</name>
    <name type="common">Mycoparasitic fungus</name>
    <dbReference type="NCBI Taxonomy" id="41045"/>
    <lineage>
        <taxon>Eukaryota</taxon>
        <taxon>Sar</taxon>
        <taxon>Stramenopiles</taxon>
        <taxon>Oomycota</taxon>
        <taxon>Peronosporomycetes</taxon>
        <taxon>Pythiales</taxon>
        <taxon>Pythiaceae</taxon>
        <taxon>Pythium</taxon>
    </lineage>
</organism>
<dbReference type="EMBL" id="SPLM01000113">
    <property type="protein sequence ID" value="TMW58002.1"/>
    <property type="molecule type" value="Genomic_DNA"/>
</dbReference>
<keyword evidence="7 12" id="KW-1133">Transmembrane helix</keyword>
<evidence type="ECO:0000256" key="2">
    <source>
        <dbReference type="ARBA" id="ARBA00007294"/>
    </source>
</evidence>
<comment type="similarity">
    <text evidence="2 12">Belongs to the CybS family.</text>
</comment>
<gene>
    <name evidence="13" type="ORF">Poli38472_013476</name>
</gene>
<evidence type="ECO:0000256" key="7">
    <source>
        <dbReference type="ARBA" id="ARBA00022989"/>
    </source>
</evidence>
<dbReference type="PANTHER" id="PTHR13337">
    <property type="entry name" value="SUCCINATE DEHYDROGENASE"/>
    <property type="match status" value="1"/>
</dbReference>
<evidence type="ECO:0000256" key="3">
    <source>
        <dbReference type="ARBA" id="ARBA00022448"/>
    </source>
</evidence>
<keyword evidence="9 12" id="KW-0472">Membrane</keyword>
<feature type="binding site" evidence="10">
    <location>
        <position position="105"/>
    </location>
    <ligand>
        <name>a ubiquinone</name>
        <dbReference type="ChEBI" id="CHEBI:16389"/>
        <note>ligand shared with IP/SDHB</note>
    </ligand>
</feature>
<evidence type="ECO:0000256" key="5">
    <source>
        <dbReference type="ARBA" id="ARBA00022792"/>
    </source>
</evidence>
<proteinExistence type="inferred from homology"/>
<keyword evidence="14" id="KW-1185">Reference proteome</keyword>
<feature type="transmembrane region" description="Helical" evidence="12">
    <location>
        <begin position="113"/>
        <end position="130"/>
    </location>
</feature>
<sequence>MIARNALVRSTRRTPAITSVRHFRKNAPTQLTENKQVSGLAGVLEADNATFTHKVYHLSSLGLFALLPAAFVLSPSPLSVPVDLALGVLIPVHSHIGVNNVISDYVPKPHQPLARLAALGVTGVLFLGLLRANVEGEGITETVKTIWRENPNKKKQA</sequence>
<dbReference type="OrthoDB" id="18577at2759"/>
<evidence type="ECO:0000313" key="14">
    <source>
        <dbReference type="Proteomes" id="UP000794436"/>
    </source>
</evidence>
<evidence type="ECO:0000256" key="10">
    <source>
        <dbReference type="PIRSR" id="PIRSR607992-1"/>
    </source>
</evidence>
<protein>
    <recommendedName>
        <fullName evidence="12">Succinate dehydrogenase [ubiquinone] cytochrome b small subunit</fullName>
    </recommendedName>
</protein>
<keyword evidence="8 12" id="KW-0496">Mitochondrion</keyword>
<dbReference type="GO" id="GO:0048039">
    <property type="term" value="F:ubiquinone binding"/>
    <property type="evidence" value="ECO:0007669"/>
    <property type="project" value="TreeGrafter"/>
</dbReference>
<dbReference type="Pfam" id="PF05328">
    <property type="entry name" value="CybS"/>
    <property type="match status" value="1"/>
</dbReference>
<dbReference type="GO" id="GO:0006121">
    <property type="term" value="P:mitochondrial electron transport, succinate to ubiquinone"/>
    <property type="evidence" value="ECO:0007669"/>
    <property type="project" value="TreeGrafter"/>
</dbReference>
<evidence type="ECO:0000256" key="4">
    <source>
        <dbReference type="ARBA" id="ARBA00022692"/>
    </source>
</evidence>
<keyword evidence="6 12" id="KW-0809">Transit peptide</keyword>
<evidence type="ECO:0000256" key="6">
    <source>
        <dbReference type="ARBA" id="ARBA00022946"/>
    </source>
</evidence>
<evidence type="ECO:0000256" key="1">
    <source>
        <dbReference type="ARBA" id="ARBA00004448"/>
    </source>
</evidence>
<dbReference type="InterPro" id="IPR034804">
    <property type="entry name" value="SQR/QFR_C/D"/>
</dbReference>
<name>A0A8K1C8N9_PYTOL</name>
<dbReference type="GO" id="GO:0005743">
    <property type="term" value="C:mitochondrial inner membrane"/>
    <property type="evidence" value="ECO:0007669"/>
    <property type="project" value="UniProtKB-SubCell"/>
</dbReference>
<dbReference type="GO" id="GO:0046872">
    <property type="term" value="F:metal ion binding"/>
    <property type="evidence" value="ECO:0007669"/>
    <property type="project" value="UniProtKB-KW"/>
</dbReference>
<keyword evidence="11" id="KW-0408">Iron</keyword>
<accession>A0A8K1C8N9</accession>
<dbReference type="Proteomes" id="UP000794436">
    <property type="component" value="Unassembled WGS sequence"/>
</dbReference>
<feature type="transmembrane region" description="Helical" evidence="12">
    <location>
        <begin position="55"/>
        <end position="74"/>
    </location>
</feature>
<keyword evidence="4 12" id="KW-0812">Transmembrane</keyword>